<dbReference type="AlphaFoldDB" id="A0A0A8K2A0"/>
<organism evidence="2 3">
    <name type="scientific">Methyloceanibacter caenitepidi</name>
    <dbReference type="NCBI Taxonomy" id="1384459"/>
    <lineage>
        <taxon>Bacteria</taxon>
        <taxon>Pseudomonadati</taxon>
        <taxon>Pseudomonadota</taxon>
        <taxon>Alphaproteobacteria</taxon>
        <taxon>Hyphomicrobiales</taxon>
        <taxon>Hyphomicrobiaceae</taxon>
        <taxon>Methyloceanibacter</taxon>
    </lineage>
</organism>
<accession>A0A0A8K2A0</accession>
<name>A0A0A8K2A0_9HYPH</name>
<keyword evidence="3" id="KW-1185">Reference proteome</keyword>
<dbReference type="RefSeq" id="WP_045365528.1">
    <property type="nucleotide sequence ID" value="NZ_AP014648.1"/>
</dbReference>
<dbReference type="Proteomes" id="UP000031643">
    <property type="component" value="Chromosome"/>
</dbReference>
<evidence type="ECO:0000256" key="1">
    <source>
        <dbReference type="SAM" id="Phobius"/>
    </source>
</evidence>
<keyword evidence="1" id="KW-1133">Transmembrane helix</keyword>
<feature type="transmembrane region" description="Helical" evidence="1">
    <location>
        <begin position="30"/>
        <end position="52"/>
    </location>
</feature>
<protein>
    <submittedName>
        <fullName evidence="2">Uncharacterized protein</fullName>
    </submittedName>
</protein>
<proteinExistence type="predicted"/>
<dbReference type="HOGENOM" id="CLU_2369577_0_0_5"/>
<dbReference type="STRING" id="1384459.GL4_1194"/>
<reference evidence="2 3" key="1">
    <citation type="submission" date="2014-09" db="EMBL/GenBank/DDBJ databases">
        <title>Genome sequencing of Methyloceanibacter caenitepidi Gela4.</title>
        <authorList>
            <person name="Takeuchi M."/>
            <person name="Susumu S."/>
            <person name="Kamagata Y."/>
            <person name="Oshima K."/>
            <person name="Hattori M."/>
            <person name="Iwasaki W."/>
        </authorList>
    </citation>
    <scope>NUCLEOTIDE SEQUENCE [LARGE SCALE GENOMIC DNA]</scope>
    <source>
        <strain evidence="2 3">Gela4</strain>
    </source>
</reference>
<feature type="transmembrane region" description="Helical" evidence="1">
    <location>
        <begin position="64"/>
        <end position="88"/>
    </location>
</feature>
<keyword evidence="1" id="KW-0812">Transmembrane</keyword>
<dbReference type="KEGG" id="mcg:GL4_1194"/>
<evidence type="ECO:0000313" key="3">
    <source>
        <dbReference type="Proteomes" id="UP000031643"/>
    </source>
</evidence>
<dbReference type="EMBL" id="AP014648">
    <property type="protein sequence ID" value="BAQ16652.1"/>
    <property type="molecule type" value="Genomic_DNA"/>
</dbReference>
<gene>
    <name evidence="2" type="ORF">GL4_1194</name>
</gene>
<evidence type="ECO:0000313" key="2">
    <source>
        <dbReference type="EMBL" id="BAQ16652.1"/>
    </source>
</evidence>
<sequence>MFHTQSAFDDEGHGSRGMEFLSYLPALGKVAISAVAPKLALSAMSWLFAVTWSDIANDAGIELVGLLLASLVLLVLSLALVVISIATWRGEPLDD</sequence>
<keyword evidence="1" id="KW-0472">Membrane</keyword>